<dbReference type="RefSeq" id="WP_184241476.1">
    <property type="nucleotide sequence ID" value="NZ_JACHNA010000001.1"/>
</dbReference>
<name>A0A7W7M3N7_9MICC</name>
<feature type="region of interest" description="Disordered" evidence="1">
    <location>
        <begin position="52"/>
        <end position="78"/>
    </location>
</feature>
<reference evidence="2 3" key="1">
    <citation type="submission" date="2020-08" db="EMBL/GenBank/DDBJ databases">
        <title>Sequencing the genomes of 1000 actinobacteria strains.</title>
        <authorList>
            <person name="Klenk H.-P."/>
        </authorList>
    </citation>
    <scope>NUCLEOTIDE SEQUENCE [LARGE SCALE GENOMIC DNA]</scope>
    <source>
        <strain evidence="2 3">DSM 23974</strain>
    </source>
</reference>
<keyword evidence="3" id="KW-1185">Reference proteome</keyword>
<evidence type="ECO:0000313" key="3">
    <source>
        <dbReference type="Proteomes" id="UP000540191"/>
    </source>
</evidence>
<feature type="region of interest" description="Disordered" evidence="1">
    <location>
        <begin position="1"/>
        <end position="32"/>
    </location>
</feature>
<gene>
    <name evidence="2" type="ORF">HDA30_001350</name>
</gene>
<dbReference type="Proteomes" id="UP000540191">
    <property type="component" value="Unassembled WGS sequence"/>
</dbReference>
<sequence length="221" mass="24560">MKRTPAHYLDEARKAQASADDHQTKAQAALDEARKIDTDAVDTIVNDPSQAERVTREVSTKERIAAAHTKKAQDEQGRRDGLIRDALAAEAVRLDTRAEKAEKAGARHQDAVDELLSRLEELDGVSYQVAPVQDRHGAGSHYPETRGEEIVSEVEGNRVQASLIRYYLEHGNIPETAKGLDRVDNVSWWSGKYINQARDFFIAPMLAAQQAGTILDYTPED</sequence>
<accession>A0A7W7M3N7</accession>
<dbReference type="AlphaFoldDB" id="A0A7W7M3N7"/>
<comment type="caution">
    <text evidence="2">The sequence shown here is derived from an EMBL/GenBank/DDBJ whole genome shotgun (WGS) entry which is preliminary data.</text>
</comment>
<proteinExistence type="predicted"/>
<protein>
    <submittedName>
        <fullName evidence="2">F0F1-type ATP synthase membrane subunit b/b</fullName>
    </submittedName>
</protein>
<feature type="compositionally biased region" description="Basic and acidic residues" evidence="1">
    <location>
        <begin position="8"/>
        <end position="24"/>
    </location>
</feature>
<organism evidence="2 3">
    <name type="scientific">Micrococcus cohnii</name>
    <dbReference type="NCBI Taxonomy" id="993416"/>
    <lineage>
        <taxon>Bacteria</taxon>
        <taxon>Bacillati</taxon>
        <taxon>Actinomycetota</taxon>
        <taxon>Actinomycetes</taxon>
        <taxon>Micrococcales</taxon>
        <taxon>Micrococcaceae</taxon>
        <taxon>Micrococcus</taxon>
    </lineage>
</organism>
<feature type="compositionally biased region" description="Basic and acidic residues" evidence="1">
    <location>
        <begin position="53"/>
        <end position="78"/>
    </location>
</feature>
<evidence type="ECO:0000256" key="1">
    <source>
        <dbReference type="SAM" id="MobiDB-lite"/>
    </source>
</evidence>
<dbReference type="EMBL" id="JACHNA010000001">
    <property type="protein sequence ID" value="MBB4735842.1"/>
    <property type="molecule type" value="Genomic_DNA"/>
</dbReference>
<evidence type="ECO:0000313" key="2">
    <source>
        <dbReference type="EMBL" id="MBB4735842.1"/>
    </source>
</evidence>